<protein>
    <submittedName>
        <fullName evidence="4">DUF342 domain-containing protein</fullName>
    </submittedName>
</protein>
<evidence type="ECO:0000256" key="1">
    <source>
        <dbReference type="SAM" id="Coils"/>
    </source>
</evidence>
<dbReference type="PANTHER" id="PTHR38032">
    <property type="entry name" value="POLYMERASE-RELATED"/>
    <property type="match status" value="1"/>
</dbReference>
<dbReference type="Pfam" id="PF20250">
    <property type="entry name" value="FapA_N"/>
    <property type="match status" value="1"/>
</dbReference>
<accession>A0A833H1R4</accession>
<comment type="caution">
    <text evidence="4">The sequence shown here is derived from an EMBL/GenBank/DDBJ whole genome shotgun (WGS) entry which is preliminary data.</text>
</comment>
<name>A0A833H1R4_9LEPT</name>
<reference evidence="4 5" key="1">
    <citation type="submission" date="2019-10" db="EMBL/GenBank/DDBJ databases">
        <title>Extracellular Electron Transfer in a Candidatus Methanoperedens spp. Enrichment Culture.</title>
        <authorList>
            <person name="Berger S."/>
            <person name="Rangel Shaw D."/>
            <person name="Berben T."/>
            <person name="In 'T Zandt M."/>
            <person name="Frank J."/>
            <person name="Reimann J."/>
            <person name="Jetten M.S.M."/>
            <person name="Welte C.U."/>
        </authorList>
    </citation>
    <scope>NUCLEOTIDE SEQUENCE [LARGE SCALE GENOMIC DNA]</scope>
    <source>
        <strain evidence="4">SB12</strain>
    </source>
</reference>
<dbReference type="Pfam" id="PF03961">
    <property type="entry name" value="FapA"/>
    <property type="match status" value="1"/>
</dbReference>
<evidence type="ECO:0000259" key="3">
    <source>
        <dbReference type="Pfam" id="PF20250"/>
    </source>
</evidence>
<proteinExistence type="predicted"/>
<dbReference type="EMBL" id="WBUI01000008">
    <property type="protein sequence ID" value="KAB2932705.1"/>
    <property type="molecule type" value="Genomic_DNA"/>
</dbReference>
<dbReference type="InterPro" id="IPR005646">
    <property type="entry name" value="FapA"/>
</dbReference>
<feature type="coiled-coil region" evidence="1">
    <location>
        <begin position="367"/>
        <end position="428"/>
    </location>
</feature>
<evidence type="ECO:0000313" key="5">
    <source>
        <dbReference type="Proteomes" id="UP000460298"/>
    </source>
</evidence>
<dbReference type="Proteomes" id="UP000460298">
    <property type="component" value="Unassembled WGS sequence"/>
</dbReference>
<dbReference type="PANTHER" id="PTHR38032:SF1">
    <property type="entry name" value="RNA-BINDING PROTEIN KHPB N-TERMINAL DOMAIN-CONTAINING PROTEIN"/>
    <property type="match status" value="1"/>
</dbReference>
<organism evidence="4 5">
    <name type="scientific">Leptonema illini</name>
    <dbReference type="NCBI Taxonomy" id="183"/>
    <lineage>
        <taxon>Bacteria</taxon>
        <taxon>Pseudomonadati</taxon>
        <taxon>Spirochaetota</taxon>
        <taxon>Spirochaetia</taxon>
        <taxon>Leptospirales</taxon>
        <taxon>Leptospiraceae</taxon>
        <taxon>Leptonema</taxon>
    </lineage>
</organism>
<feature type="domain" description="Flagellar Assembly Protein A N-terminal region" evidence="3">
    <location>
        <begin position="41"/>
        <end position="200"/>
    </location>
</feature>
<feature type="region of interest" description="Disordered" evidence="2">
    <location>
        <begin position="1"/>
        <end position="25"/>
    </location>
</feature>
<evidence type="ECO:0000313" key="4">
    <source>
        <dbReference type="EMBL" id="KAB2932705.1"/>
    </source>
</evidence>
<evidence type="ECO:0000256" key="2">
    <source>
        <dbReference type="SAM" id="MobiDB-lite"/>
    </source>
</evidence>
<gene>
    <name evidence="4" type="ORF">F9K24_10015</name>
</gene>
<dbReference type="AlphaFoldDB" id="A0A833H1R4"/>
<keyword evidence="1" id="KW-0175">Coiled coil</keyword>
<dbReference type="InterPro" id="IPR046865">
    <property type="entry name" value="FapA_b_solenoid"/>
</dbReference>
<sequence>MVCTVQESGKLSSTMTTENQETSRSTPVRLSLENGNLQAVATYQGGPDPSFSEATILQLLADQGVKYGIINEAIDRLTAQIRTMKDRQKLQAVVAQGMFPGESIDGRAEFFITDEPEIKVREDGRTDFRNIRRYKTVAKGQLIARVHPPVRGKDGINVFGEVVDAREPAPAPVRPGDHLQSQQGEAGSIEYLAAIEGIFKHEGETFFVSPELIIEGSAGLETGNLSYNLSIIIRGNIDRGTEILAGKDLTVEGLVETGFLRVAGNITVAGGINSGGKGHILCGGDLSADFIENSHVICDGSIHLRRSILASTVISHGTIDLSEPDSSVIAGGEILHFSDLKVSRIGNQNEIRTIFYPGLHYHNQQIYHTLRDEIQELEKTIVALAEYLRKFKEKLTRLTAARISDDLKREAKERVQQYHKVREAIEKKKALFSTVQNSRRNSAPVKIFVKDAILPGTEFHFKGGIEKIQAPVHHVVLTFFPDRTAPKYEPYPS</sequence>
<dbReference type="InterPro" id="IPR046866">
    <property type="entry name" value="FapA_N"/>
</dbReference>